<dbReference type="Gene3D" id="1.10.405.20">
    <property type="match status" value="1"/>
</dbReference>
<dbReference type="HOGENOM" id="CLU_028280_0_0_1"/>
<accession>A0A0A1T1U9</accession>
<proteinExistence type="predicted"/>
<dbReference type="AlphaFoldDB" id="A0A0A1T1U9"/>
<evidence type="ECO:0000313" key="2">
    <source>
        <dbReference type="EMBL" id="CEJ88200.1"/>
    </source>
</evidence>
<dbReference type="Pfam" id="PF13450">
    <property type="entry name" value="NAD_binding_8"/>
    <property type="match status" value="1"/>
</dbReference>
<organism evidence="2 3">
    <name type="scientific">[Torrubiella] hemipterigena</name>
    <dbReference type="NCBI Taxonomy" id="1531966"/>
    <lineage>
        <taxon>Eukaryota</taxon>
        <taxon>Fungi</taxon>
        <taxon>Dikarya</taxon>
        <taxon>Ascomycota</taxon>
        <taxon>Pezizomycotina</taxon>
        <taxon>Sordariomycetes</taxon>
        <taxon>Hypocreomycetidae</taxon>
        <taxon>Hypocreales</taxon>
        <taxon>Clavicipitaceae</taxon>
        <taxon>Clavicipitaceae incertae sedis</taxon>
        <taxon>'Torrubiella' clade</taxon>
    </lineage>
</organism>
<dbReference type="EMBL" id="CDHN01000002">
    <property type="protein sequence ID" value="CEJ88200.1"/>
    <property type="molecule type" value="Genomic_DNA"/>
</dbReference>
<evidence type="ECO:0008006" key="4">
    <source>
        <dbReference type="Google" id="ProtNLM"/>
    </source>
</evidence>
<keyword evidence="3" id="KW-1185">Reference proteome</keyword>
<dbReference type="Gene3D" id="3.50.50.60">
    <property type="entry name" value="FAD/NAD(P)-binding domain"/>
    <property type="match status" value="1"/>
</dbReference>
<name>A0A0A1T1U9_9HYPO</name>
<protein>
    <recommendedName>
        <fullName evidence="4">Amine oxidase domain-containing protein</fullName>
    </recommendedName>
</protein>
<evidence type="ECO:0000256" key="1">
    <source>
        <dbReference type="SAM" id="SignalP"/>
    </source>
</evidence>
<sequence length="494" mass="55285">MHSKRLTIAALSLGSVAAAYDWSTFAINNNEWHETIERDVCIVGGGSSGVHAAVQLKDLNRTVAIVERKSVLGGHTNTFTEPETLAHVDYGVLVFHPLSVTYDYFGRFDIPLFNLTYAKPNEPGQPCNKSLPYLLCKTTRSVIDFRDGSPVNTTKYTDFSEARERYIKATSQYPYLLDGYDIPDPVPEDLYMPFGDFVEKYSLQAIFSTAYLTAQGLGDMLHVPAIYAIKYFNTIDAQTLVGSSYVTTVRRSTYELYEKAGKFIGKDNLFMDSSIISTRRQNTTSGRLELLITSKDQSLSLLSCRQVISTIPPQVSNLDGWDLSDDETSVFSKFTKSNGYWAGLVTNVGLNQTRSWLNAAANTPFNIPVLPAMYEFRPIGVVEGLWAVKFAANTAAMTDEQVKDYVIRQIQTIQKSVGAPVTEPRWVAFDSHSPFSLYTSPEDIKHGFYKSLNGLQGGFGGKMFYSGAAFHVHNSAMLWRYNQEVLIPQMRRSW</sequence>
<dbReference type="OrthoDB" id="68575at2759"/>
<dbReference type="InterPro" id="IPR036188">
    <property type="entry name" value="FAD/NAD-bd_sf"/>
</dbReference>
<keyword evidence="1" id="KW-0732">Signal</keyword>
<evidence type="ECO:0000313" key="3">
    <source>
        <dbReference type="Proteomes" id="UP000039046"/>
    </source>
</evidence>
<reference evidence="2 3" key="1">
    <citation type="journal article" date="2015" name="Genome Announc.">
        <title>Draft Genome Sequence and Gene Annotation of the Entomopathogenic Fungus Verticillium hemipterigenum.</title>
        <authorList>
            <person name="Horn F."/>
            <person name="Habel A."/>
            <person name="Scharf D.H."/>
            <person name="Dworschak J."/>
            <person name="Brakhage A.A."/>
            <person name="Guthke R."/>
            <person name="Hertweck C."/>
            <person name="Linde J."/>
        </authorList>
    </citation>
    <scope>NUCLEOTIDE SEQUENCE [LARGE SCALE GENOMIC DNA]</scope>
</reference>
<dbReference type="Gene3D" id="3.30.70.1990">
    <property type="match status" value="1"/>
</dbReference>
<dbReference type="Proteomes" id="UP000039046">
    <property type="component" value="Unassembled WGS sequence"/>
</dbReference>
<feature type="signal peptide" evidence="1">
    <location>
        <begin position="1"/>
        <end position="18"/>
    </location>
</feature>
<feature type="chain" id="PRO_5001989552" description="Amine oxidase domain-containing protein" evidence="1">
    <location>
        <begin position="19"/>
        <end position="494"/>
    </location>
</feature>
<dbReference type="SUPFAM" id="SSF51905">
    <property type="entry name" value="FAD/NAD(P)-binding domain"/>
    <property type="match status" value="1"/>
</dbReference>
<gene>
    <name evidence="2" type="ORF">VHEMI04641</name>
</gene>